<dbReference type="EMBL" id="GBRH01164882">
    <property type="protein sequence ID" value="JAE33014.1"/>
    <property type="molecule type" value="Transcribed_RNA"/>
</dbReference>
<evidence type="ECO:0000256" key="1">
    <source>
        <dbReference type="SAM" id="MobiDB-lite"/>
    </source>
</evidence>
<feature type="compositionally biased region" description="Polar residues" evidence="1">
    <location>
        <begin position="140"/>
        <end position="158"/>
    </location>
</feature>
<feature type="region of interest" description="Disordered" evidence="1">
    <location>
        <begin position="140"/>
        <end position="185"/>
    </location>
</feature>
<name>A0A0A9HB29_ARUDO</name>
<organism evidence="2">
    <name type="scientific">Arundo donax</name>
    <name type="common">Giant reed</name>
    <name type="synonym">Donax arundinaceus</name>
    <dbReference type="NCBI Taxonomy" id="35708"/>
    <lineage>
        <taxon>Eukaryota</taxon>
        <taxon>Viridiplantae</taxon>
        <taxon>Streptophyta</taxon>
        <taxon>Embryophyta</taxon>
        <taxon>Tracheophyta</taxon>
        <taxon>Spermatophyta</taxon>
        <taxon>Magnoliopsida</taxon>
        <taxon>Liliopsida</taxon>
        <taxon>Poales</taxon>
        <taxon>Poaceae</taxon>
        <taxon>PACMAD clade</taxon>
        <taxon>Arundinoideae</taxon>
        <taxon>Arundineae</taxon>
        <taxon>Arundo</taxon>
    </lineage>
</organism>
<dbReference type="AlphaFoldDB" id="A0A0A9HB29"/>
<feature type="compositionally biased region" description="Basic and acidic residues" evidence="1">
    <location>
        <begin position="408"/>
        <end position="417"/>
    </location>
</feature>
<sequence>MNRVRVLERSIIKEEVSVSTAFSEVFSCITNISKALGSIGPEDLYNLSTPAGNGAMVSGDVCLENTTKESTLVKGEEFRDIKAPSMGNSLGRDREDVSEVVHNNSSSATDGIYDSNNADEENIPIENCLMQEVRDKKSIRSGNRINPFASSENENGFDNSGEDKADASWDEVGQSSAGGSGSNETWDMGIDGIEKFAQGKVLKGEYPSGIVSQTHLPHSGSMYTSGKKYDSNEDSSSVEAAESLMEVAEGSLGGSNRIQVLKNVDDGNSFIGNSVIQEEKLRVDKSQKICQQISLVGSTNSNGLKEAPEEIFYPEDDRTCFSEADKSLDFWPTVEAKSIKESPKQGGQLNAPQNIESLNRCSIVESPEKDGRVSLGHVDNIQDMKNIIVVDAFSSEARDGTSLCAPARDIEETEGLHRQVSQVRTDSGNMASDIGQSAREEEFK</sequence>
<reference evidence="2" key="2">
    <citation type="journal article" date="2015" name="Data Brief">
        <title>Shoot transcriptome of the giant reed, Arundo donax.</title>
        <authorList>
            <person name="Barrero R.A."/>
            <person name="Guerrero F.D."/>
            <person name="Moolhuijzen P."/>
            <person name="Goolsby J.A."/>
            <person name="Tidwell J."/>
            <person name="Bellgard S.E."/>
            <person name="Bellgard M.I."/>
        </authorList>
    </citation>
    <scope>NUCLEOTIDE SEQUENCE</scope>
    <source>
        <tissue evidence="2">Shoot tissue taken approximately 20 cm above the soil surface</tissue>
    </source>
</reference>
<protein>
    <submittedName>
        <fullName evidence="2">Uncharacterized protein</fullName>
    </submittedName>
</protein>
<proteinExistence type="predicted"/>
<reference evidence="2" key="1">
    <citation type="submission" date="2014-09" db="EMBL/GenBank/DDBJ databases">
        <authorList>
            <person name="Magalhaes I.L.F."/>
            <person name="Oliveira U."/>
            <person name="Santos F.R."/>
            <person name="Vidigal T.H.D.A."/>
            <person name="Brescovit A.D."/>
            <person name="Santos A.J."/>
        </authorList>
    </citation>
    <scope>NUCLEOTIDE SEQUENCE</scope>
    <source>
        <tissue evidence="2">Shoot tissue taken approximately 20 cm above the soil surface</tissue>
    </source>
</reference>
<feature type="compositionally biased region" description="Polar residues" evidence="1">
    <location>
        <begin position="419"/>
        <end position="430"/>
    </location>
</feature>
<feature type="region of interest" description="Disordered" evidence="1">
    <location>
        <begin position="404"/>
        <end position="444"/>
    </location>
</feature>
<accession>A0A0A9HB29</accession>
<evidence type="ECO:0000313" key="2">
    <source>
        <dbReference type="EMBL" id="JAE33014.1"/>
    </source>
</evidence>